<evidence type="ECO:0000313" key="2">
    <source>
        <dbReference type="Proteomes" id="UP000838686"/>
    </source>
</evidence>
<dbReference type="EMBL" id="CAKMMF010000011">
    <property type="protein sequence ID" value="CAH1205413.1"/>
    <property type="molecule type" value="Genomic_DNA"/>
</dbReference>
<proteinExistence type="predicted"/>
<keyword evidence="2" id="KW-1185">Reference proteome</keyword>
<reference evidence="1" key="1">
    <citation type="submission" date="2022-01" db="EMBL/GenBank/DDBJ databases">
        <authorList>
            <person name="Criscuolo A."/>
        </authorList>
    </citation>
    <scope>NUCLEOTIDE SEQUENCE</scope>
    <source>
        <strain evidence="1">CIP111893</strain>
    </source>
</reference>
<dbReference type="RefSeq" id="WP_236342200.1">
    <property type="nucleotide sequence ID" value="NZ_CAKMMF010000011.1"/>
</dbReference>
<gene>
    <name evidence="1" type="ORF">PAECIP111893_02343</name>
</gene>
<protein>
    <recommendedName>
        <fullName evidence="3">PD-(D/E)XK nuclease superfamily protein</fullName>
    </recommendedName>
</protein>
<dbReference type="Proteomes" id="UP000838686">
    <property type="component" value="Unassembled WGS sequence"/>
</dbReference>
<evidence type="ECO:0008006" key="3">
    <source>
        <dbReference type="Google" id="ProtNLM"/>
    </source>
</evidence>
<sequence>MFNNNRHLNIFEHYTQKGALPIENNISSGLAILLNENHLFLDRFIDYVNAKCQEKKSGCIVPKPQKQEDKEIGIQQQISKIVDSYPDPQTVIGITLTTAAPVDIIENKKDNNHQLITDIVISCKDTLVVIEVKRNASDARMQLKQQVDSIISVVERKGGNVPDRELLDGSWEEVIAVLQDVHSLTGSNHNTILAHYISHLENNYQAWFPVARLSDLEITKANEAAIDKRILKLTQNCCENDDDTMKYAGRIIVPLDCDFASEAQIAMDYDSKRLMITIWSGDTKWQGDCLLNKTINDFSWIYADSLTVEGHALDLVTEPYLRLAHFQSSIFHEYFLMDYYEQHYGSSKDQCRDLFRNITKQWKRHNWDELKQLFKTTYSGLIDVSSFDASFANHFEDSNRSYAQVSFGYETTAYIPLDVFNKFEKMSSTSRDGDRLAAFISKAVQQLIDTIK</sequence>
<comment type="caution">
    <text evidence="1">The sequence shown here is derived from an EMBL/GenBank/DDBJ whole genome shotgun (WGS) entry which is preliminary data.</text>
</comment>
<accession>A0ABM9C8C5</accession>
<name>A0ABM9C8C5_9BACL</name>
<evidence type="ECO:0000313" key="1">
    <source>
        <dbReference type="EMBL" id="CAH1205413.1"/>
    </source>
</evidence>
<organism evidence="1 2">
    <name type="scientific">Paenibacillus plantiphilus</name>
    <dbReference type="NCBI Taxonomy" id="2905650"/>
    <lineage>
        <taxon>Bacteria</taxon>
        <taxon>Bacillati</taxon>
        <taxon>Bacillota</taxon>
        <taxon>Bacilli</taxon>
        <taxon>Bacillales</taxon>
        <taxon>Paenibacillaceae</taxon>
        <taxon>Paenibacillus</taxon>
    </lineage>
</organism>